<dbReference type="GO" id="GO:0000398">
    <property type="term" value="P:mRNA splicing, via spliceosome"/>
    <property type="evidence" value="ECO:0007669"/>
    <property type="project" value="TreeGrafter"/>
</dbReference>
<dbReference type="Pfam" id="PF00076">
    <property type="entry name" value="RRM_1"/>
    <property type="match status" value="1"/>
</dbReference>
<sequence>MDAGESSICFLPYELPTFDNWSPIATFYHPLMAGSIDGTDTVPHDKAVIRASKSVYKPNKKVTGDPRKTIMVRHLSLTTNESTIKQIFQRFGEIRKCRLVRDIITGNSRCYAFIEYSHERDARHASRETKDLIIDECKVTIDFECSRTLPGWIPRRFGGGFGGKKESGQLRFGGIERPFRRPIPLNSKRVNDCRGIKRDIPAETGSKREENLSKKYRV</sequence>
<protein>
    <recommendedName>
        <fullName evidence="2">U11/U12 small nuclear ribonucleoprotein 35 kDa protein</fullName>
    </recommendedName>
    <alternativeName>
        <fullName evidence="4">U1 snRNP-binding protein homolog</fullName>
    </alternativeName>
</protein>
<dbReference type="InterPro" id="IPR034146">
    <property type="entry name" value="snRNP35_RRM"/>
</dbReference>
<evidence type="ECO:0000256" key="3">
    <source>
        <dbReference type="ARBA" id="ARBA00023242"/>
    </source>
</evidence>
<dbReference type="GO" id="GO:0071011">
    <property type="term" value="C:precatalytic spliceosome"/>
    <property type="evidence" value="ECO:0007669"/>
    <property type="project" value="TreeGrafter"/>
</dbReference>
<name>T2MCT1_HYDVU</name>
<dbReference type="InterPro" id="IPR035979">
    <property type="entry name" value="RBD_domain_sf"/>
</dbReference>
<dbReference type="InterPro" id="IPR012677">
    <property type="entry name" value="Nucleotide-bd_a/b_plait_sf"/>
</dbReference>
<comment type="subcellular location">
    <subcellularLocation>
        <location evidence="1">Nucleus</location>
    </subcellularLocation>
</comment>
<dbReference type="EMBL" id="HAAD01003664">
    <property type="protein sequence ID" value="CDG69896.1"/>
    <property type="molecule type" value="mRNA"/>
</dbReference>
<dbReference type="KEGG" id="hmg:100201617"/>
<accession>T2MCT1</accession>
<dbReference type="SMART" id="SM00360">
    <property type="entry name" value="RRM"/>
    <property type="match status" value="1"/>
</dbReference>
<keyword evidence="7" id="KW-0687">Ribonucleoprotein</keyword>
<organism evidence="7">
    <name type="scientific">Hydra vulgaris</name>
    <name type="common">Hydra</name>
    <name type="synonym">Hydra attenuata</name>
    <dbReference type="NCBI Taxonomy" id="6087"/>
    <lineage>
        <taxon>Eukaryota</taxon>
        <taxon>Metazoa</taxon>
        <taxon>Cnidaria</taxon>
        <taxon>Hydrozoa</taxon>
        <taxon>Hydroidolina</taxon>
        <taxon>Anthoathecata</taxon>
        <taxon>Aplanulata</taxon>
        <taxon>Hydridae</taxon>
        <taxon>Hydra</taxon>
    </lineage>
</organism>
<feature type="domain" description="RRM" evidence="6">
    <location>
        <begin position="68"/>
        <end position="146"/>
    </location>
</feature>
<dbReference type="Gene3D" id="3.30.70.330">
    <property type="match status" value="1"/>
</dbReference>
<keyword evidence="3" id="KW-0539">Nucleus</keyword>
<evidence type="ECO:0000256" key="1">
    <source>
        <dbReference type="ARBA" id="ARBA00004123"/>
    </source>
</evidence>
<dbReference type="GO" id="GO:0017069">
    <property type="term" value="F:snRNA binding"/>
    <property type="evidence" value="ECO:0007669"/>
    <property type="project" value="TreeGrafter"/>
</dbReference>
<evidence type="ECO:0000313" key="7">
    <source>
        <dbReference type="EMBL" id="CDG69896.1"/>
    </source>
</evidence>
<evidence type="ECO:0000256" key="5">
    <source>
        <dbReference type="PROSITE-ProRule" id="PRU00176"/>
    </source>
</evidence>
<dbReference type="GO" id="GO:0003729">
    <property type="term" value="F:mRNA binding"/>
    <property type="evidence" value="ECO:0007669"/>
    <property type="project" value="TreeGrafter"/>
</dbReference>
<evidence type="ECO:0000259" key="6">
    <source>
        <dbReference type="PROSITE" id="PS50102"/>
    </source>
</evidence>
<gene>
    <name evidence="7" type="primary">SNRNP35</name>
</gene>
<evidence type="ECO:0000256" key="2">
    <source>
        <dbReference type="ARBA" id="ARBA00021080"/>
    </source>
</evidence>
<dbReference type="PANTHER" id="PTHR13952">
    <property type="entry name" value="U1 SMALL NUCLEAR RIBONUCLEOPROTEIN 70 KD"/>
    <property type="match status" value="1"/>
</dbReference>
<dbReference type="PANTHER" id="PTHR13952:SF6">
    <property type="entry name" value="U11_U12 SMALL NUCLEAR RIBONUCLEOPROTEIN 35 KDA PROTEIN"/>
    <property type="match status" value="1"/>
</dbReference>
<dbReference type="FunFam" id="3.30.70.330:FF:000132">
    <property type="entry name" value="Small nuclear ribonucleoprotein U11/U12 subunit 35"/>
    <property type="match status" value="1"/>
</dbReference>
<dbReference type="InterPro" id="IPR000504">
    <property type="entry name" value="RRM_dom"/>
</dbReference>
<keyword evidence="5" id="KW-0694">RNA-binding</keyword>
<dbReference type="InterPro" id="IPR051183">
    <property type="entry name" value="U1_U11-U12_snRNP_70-35kDa"/>
</dbReference>
<dbReference type="AlphaFoldDB" id="T2MCT1"/>
<proteinExistence type="evidence at transcript level"/>
<evidence type="ECO:0000256" key="4">
    <source>
        <dbReference type="ARBA" id="ARBA00031739"/>
    </source>
</evidence>
<dbReference type="CDD" id="cd12237">
    <property type="entry name" value="RRM_snRNP35"/>
    <property type="match status" value="1"/>
</dbReference>
<reference evidence="7" key="1">
    <citation type="journal article" date="2013" name="Genome Biol. Evol.">
        <title>Punctuated emergences of genetic and phenotypic innovations in eumetazoan, bilaterian, euteleostome, and hominidae ancestors.</title>
        <authorList>
            <person name="Wenger Y."/>
            <person name="Galliot B."/>
        </authorList>
    </citation>
    <scope>NUCLEOTIDE SEQUENCE</scope>
    <source>
        <tissue evidence="7">Whole animals</tissue>
    </source>
</reference>
<dbReference type="PROSITE" id="PS50102">
    <property type="entry name" value="RRM"/>
    <property type="match status" value="1"/>
</dbReference>
<dbReference type="OMA" id="FERSRVM"/>
<dbReference type="SUPFAM" id="SSF54928">
    <property type="entry name" value="RNA-binding domain, RBD"/>
    <property type="match status" value="1"/>
</dbReference>
<dbReference type="OrthoDB" id="6159137at2759"/>